<dbReference type="GO" id="GO:0000976">
    <property type="term" value="F:transcription cis-regulatory region binding"/>
    <property type="evidence" value="ECO:0007669"/>
    <property type="project" value="TreeGrafter"/>
</dbReference>
<evidence type="ECO:0000256" key="1">
    <source>
        <dbReference type="ARBA" id="ARBA00023015"/>
    </source>
</evidence>
<keyword evidence="1" id="KW-0805">Transcription regulation</keyword>
<keyword evidence="2 4" id="KW-0238">DNA-binding</keyword>
<dbReference type="Gene3D" id="1.10.357.10">
    <property type="entry name" value="Tetracycline Repressor, domain 2"/>
    <property type="match status" value="1"/>
</dbReference>
<comment type="caution">
    <text evidence="7">The sequence shown here is derived from an EMBL/GenBank/DDBJ whole genome shotgun (WGS) entry which is preliminary data.</text>
</comment>
<evidence type="ECO:0000313" key="8">
    <source>
        <dbReference type="Proteomes" id="UP000317422"/>
    </source>
</evidence>
<dbReference type="AlphaFoldDB" id="A0A543NA84"/>
<gene>
    <name evidence="7" type="ORF">FHX37_4116</name>
</gene>
<proteinExistence type="predicted"/>
<dbReference type="PANTHER" id="PTHR30055">
    <property type="entry name" value="HTH-TYPE TRANSCRIPTIONAL REGULATOR RUTR"/>
    <property type="match status" value="1"/>
</dbReference>
<feature type="domain" description="HTH tetR-type" evidence="6">
    <location>
        <begin position="21"/>
        <end position="81"/>
    </location>
</feature>
<name>A0A543NA84_9ACTN</name>
<dbReference type="InterPro" id="IPR001647">
    <property type="entry name" value="HTH_TetR"/>
</dbReference>
<dbReference type="PRINTS" id="PR00455">
    <property type="entry name" value="HTHTETR"/>
</dbReference>
<protein>
    <submittedName>
        <fullName evidence="7">TetR family transcriptional regulator</fullName>
    </submittedName>
</protein>
<evidence type="ECO:0000256" key="4">
    <source>
        <dbReference type="PROSITE-ProRule" id="PRU00335"/>
    </source>
</evidence>
<feature type="region of interest" description="Disordered" evidence="5">
    <location>
        <begin position="1"/>
        <end position="21"/>
    </location>
</feature>
<dbReference type="InterPro" id="IPR050109">
    <property type="entry name" value="HTH-type_TetR-like_transc_reg"/>
</dbReference>
<evidence type="ECO:0000256" key="3">
    <source>
        <dbReference type="ARBA" id="ARBA00023163"/>
    </source>
</evidence>
<dbReference type="Proteomes" id="UP000317422">
    <property type="component" value="Unassembled WGS sequence"/>
</dbReference>
<dbReference type="InterPro" id="IPR023772">
    <property type="entry name" value="DNA-bd_HTH_TetR-type_CS"/>
</dbReference>
<dbReference type="PROSITE" id="PS01081">
    <property type="entry name" value="HTH_TETR_1"/>
    <property type="match status" value="1"/>
</dbReference>
<evidence type="ECO:0000259" key="6">
    <source>
        <dbReference type="PROSITE" id="PS50977"/>
    </source>
</evidence>
<accession>A0A543NA84</accession>
<dbReference type="EMBL" id="VFQC01000002">
    <property type="protein sequence ID" value="TQN28752.1"/>
    <property type="molecule type" value="Genomic_DNA"/>
</dbReference>
<sequence>MTSGTGPHADTHLPLRERKKRRTRRALADTALRLFRDRGYEETTLEELVTEVEVSMRTFFRYFSSKEDVALAAETELWNAWVEEFVRREIRGTALEGLRDAVLSALRGMDEEWFDRLLRTRLLAARTPALRERHASASHDAETRLLRELENRFGTDSSADVRLPLLAEMSLSAFRCGGKNWLADKPGGAPDNGRAALLNRVAEAFDALPGSMSLSPGS</sequence>
<evidence type="ECO:0000256" key="2">
    <source>
        <dbReference type="ARBA" id="ARBA00023125"/>
    </source>
</evidence>
<dbReference type="PROSITE" id="PS50977">
    <property type="entry name" value="HTH_TETR_2"/>
    <property type="match status" value="1"/>
</dbReference>
<evidence type="ECO:0000256" key="5">
    <source>
        <dbReference type="SAM" id="MobiDB-lite"/>
    </source>
</evidence>
<dbReference type="OrthoDB" id="3787664at2"/>
<dbReference type="GO" id="GO:0003700">
    <property type="term" value="F:DNA-binding transcription factor activity"/>
    <property type="evidence" value="ECO:0007669"/>
    <property type="project" value="TreeGrafter"/>
</dbReference>
<dbReference type="Pfam" id="PF00440">
    <property type="entry name" value="TetR_N"/>
    <property type="match status" value="1"/>
</dbReference>
<keyword evidence="3" id="KW-0804">Transcription</keyword>
<dbReference type="RefSeq" id="WP_141925753.1">
    <property type="nucleotide sequence ID" value="NZ_VFQC01000002.1"/>
</dbReference>
<keyword evidence="8" id="KW-1185">Reference proteome</keyword>
<reference evidence="7 8" key="1">
    <citation type="submission" date="2019-06" db="EMBL/GenBank/DDBJ databases">
        <title>Sequencing the genomes of 1000 actinobacteria strains.</title>
        <authorList>
            <person name="Klenk H.-P."/>
        </authorList>
    </citation>
    <scope>NUCLEOTIDE SEQUENCE [LARGE SCALE GENOMIC DNA]</scope>
    <source>
        <strain evidence="7 8">DSM 45015</strain>
    </source>
</reference>
<organism evidence="7 8">
    <name type="scientific">Haloactinospora alba</name>
    <dbReference type="NCBI Taxonomy" id="405555"/>
    <lineage>
        <taxon>Bacteria</taxon>
        <taxon>Bacillati</taxon>
        <taxon>Actinomycetota</taxon>
        <taxon>Actinomycetes</taxon>
        <taxon>Streptosporangiales</taxon>
        <taxon>Nocardiopsidaceae</taxon>
        <taxon>Haloactinospora</taxon>
    </lineage>
</organism>
<evidence type="ECO:0000313" key="7">
    <source>
        <dbReference type="EMBL" id="TQN28752.1"/>
    </source>
</evidence>
<dbReference type="InterPro" id="IPR009057">
    <property type="entry name" value="Homeodomain-like_sf"/>
</dbReference>
<dbReference type="PANTHER" id="PTHR30055:SF238">
    <property type="entry name" value="MYCOFACTOCIN BIOSYNTHESIS TRANSCRIPTIONAL REGULATOR MFTR-RELATED"/>
    <property type="match status" value="1"/>
</dbReference>
<feature type="DNA-binding region" description="H-T-H motif" evidence="4">
    <location>
        <begin position="44"/>
        <end position="63"/>
    </location>
</feature>
<dbReference type="SUPFAM" id="SSF46689">
    <property type="entry name" value="Homeodomain-like"/>
    <property type="match status" value="1"/>
</dbReference>